<dbReference type="PROSITE" id="PS50294">
    <property type="entry name" value="WD_REPEATS_REGION"/>
    <property type="match status" value="1"/>
</dbReference>
<dbReference type="Gene3D" id="2.130.10.10">
    <property type="entry name" value="YVTN repeat-like/Quinoprotein amine dehydrogenase"/>
    <property type="match status" value="2"/>
</dbReference>
<dbReference type="InterPro" id="IPR036322">
    <property type="entry name" value="WD40_repeat_dom_sf"/>
</dbReference>
<dbReference type="GeneID" id="77730698"/>
<evidence type="ECO:0000256" key="2">
    <source>
        <dbReference type="ARBA" id="ARBA00022737"/>
    </source>
</evidence>
<dbReference type="PROSITE" id="PS00678">
    <property type="entry name" value="WD_REPEATS_1"/>
    <property type="match status" value="1"/>
</dbReference>
<dbReference type="InterPro" id="IPR015943">
    <property type="entry name" value="WD40/YVTN_repeat-like_dom_sf"/>
</dbReference>
<proteinExistence type="predicted"/>
<dbReference type="SMART" id="SM00320">
    <property type="entry name" value="WD40"/>
    <property type="match status" value="6"/>
</dbReference>
<dbReference type="InterPro" id="IPR051510">
    <property type="entry name" value="SKI8"/>
</dbReference>
<reference evidence="5" key="1">
    <citation type="journal article" date="2022" name="G3 (Bethesda)">
        <title>High quality genome of the basidiomycete yeast Dioszegia hungarica PDD-24b-2 isolated from cloud water.</title>
        <authorList>
            <person name="Jarrige D."/>
            <person name="Haridas S."/>
            <person name="Bleykasten-Grosshans C."/>
            <person name="Joly M."/>
            <person name="Nadalig T."/>
            <person name="Sancelme M."/>
            <person name="Vuilleumier S."/>
            <person name="Grigoriev I.V."/>
            <person name="Amato P."/>
            <person name="Bringel F."/>
        </authorList>
    </citation>
    <scope>NUCLEOTIDE SEQUENCE</scope>
    <source>
        <strain evidence="5">PDD-24b-2</strain>
    </source>
</reference>
<organism evidence="5 6">
    <name type="scientific">Dioszegia hungarica</name>
    <dbReference type="NCBI Taxonomy" id="4972"/>
    <lineage>
        <taxon>Eukaryota</taxon>
        <taxon>Fungi</taxon>
        <taxon>Dikarya</taxon>
        <taxon>Basidiomycota</taxon>
        <taxon>Agaricomycotina</taxon>
        <taxon>Tremellomycetes</taxon>
        <taxon>Tremellales</taxon>
        <taxon>Bulleribasidiaceae</taxon>
        <taxon>Dioszegia</taxon>
    </lineage>
</organism>
<evidence type="ECO:0000313" key="6">
    <source>
        <dbReference type="Proteomes" id="UP001164286"/>
    </source>
</evidence>
<dbReference type="PANTHER" id="PTHR44090">
    <property type="entry name" value="WD REPEAT-CONTAINING PROTEIN 61"/>
    <property type="match status" value="1"/>
</dbReference>
<feature type="repeat" description="WD" evidence="3">
    <location>
        <begin position="264"/>
        <end position="305"/>
    </location>
</feature>
<keyword evidence="6" id="KW-1185">Reference proteome</keyword>
<dbReference type="Pfam" id="PF00400">
    <property type="entry name" value="WD40"/>
    <property type="match status" value="3"/>
</dbReference>
<evidence type="ECO:0000256" key="4">
    <source>
        <dbReference type="SAM" id="MobiDB-lite"/>
    </source>
</evidence>
<dbReference type="AlphaFoldDB" id="A0AA38H1R9"/>
<sequence length="403" mass="42273">MMVKWLKQVGSATCNSTFLKSIQALTSQSSDSSTAFLPLFQHPKRTSLSMSLAYLNSESSSTHPDDIWALKWTSTNNLVSGCADGHIRVYDASQPSVPVYNLSTNPLAIASLSVSGDGRFALGASLDGMVVMVDVKEGRSVGRVESAREKVGGGSEIPAYACALHPSSSAYAYCGRSSKIIVKTISSDSLNGGSNEDDDEGNEQNGVSVGAGPLGGEGKVVDTGKGKFAMDINFSPDGRQIALSTENGHITVVDAESSSVVATYQSHAMAVRTISWSHDSQWLFSGSDDHRIVLHDIRAGSKTGSGGKGEGAVAILQGHQSWVLSVAAGPDGRLLGSAGADRQVRLWDIAQRTSVFSTTTAAPVWAFDWQPENVTSGSLGVGKMFATGGDEKKVMIYRAAGSV</sequence>
<evidence type="ECO:0000313" key="5">
    <source>
        <dbReference type="EMBL" id="KAI9632105.1"/>
    </source>
</evidence>
<dbReference type="Proteomes" id="UP001164286">
    <property type="component" value="Unassembled WGS sequence"/>
</dbReference>
<name>A0AA38H1R9_9TREE</name>
<comment type="caution">
    <text evidence="5">The sequence shown here is derived from an EMBL/GenBank/DDBJ whole genome shotgun (WGS) entry which is preliminary data.</text>
</comment>
<feature type="region of interest" description="Disordered" evidence="4">
    <location>
        <begin position="188"/>
        <end position="220"/>
    </location>
</feature>
<evidence type="ECO:0000256" key="1">
    <source>
        <dbReference type="ARBA" id="ARBA00022574"/>
    </source>
</evidence>
<evidence type="ECO:0000256" key="3">
    <source>
        <dbReference type="PROSITE-ProRule" id="PRU00221"/>
    </source>
</evidence>
<dbReference type="InterPro" id="IPR001680">
    <property type="entry name" value="WD40_rpt"/>
</dbReference>
<feature type="repeat" description="WD" evidence="3">
    <location>
        <begin position="316"/>
        <end position="357"/>
    </location>
</feature>
<dbReference type="InterPro" id="IPR019775">
    <property type="entry name" value="WD40_repeat_CS"/>
</dbReference>
<gene>
    <name evidence="5" type="ORF">MKK02DRAFT_41250</name>
</gene>
<keyword evidence="1 3" id="KW-0853">WD repeat</keyword>
<dbReference type="EMBL" id="JAKWFO010000015">
    <property type="protein sequence ID" value="KAI9632105.1"/>
    <property type="molecule type" value="Genomic_DNA"/>
</dbReference>
<dbReference type="PANTHER" id="PTHR44090:SF1">
    <property type="entry name" value="SUPERKILLER COMPLEX PROTEIN 8"/>
    <property type="match status" value="1"/>
</dbReference>
<accession>A0AA38H1R9</accession>
<keyword evidence="2" id="KW-0677">Repeat</keyword>
<protein>
    <submittedName>
        <fullName evidence="5">WD40-repeat-containing domain protein</fullName>
    </submittedName>
</protein>
<dbReference type="RefSeq" id="XP_052941882.1">
    <property type="nucleotide sequence ID" value="XM_053091493.1"/>
</dbReference>
<dbReference type="GO" id="GO:0005634">
    <property type="term" value="C:nucleus"/>
    <property type="evidence" value="ECO:0007669"/>
    <property type="project" value="TreeGrafter"/>
</dbReference>
<dbReference type="SUPFAM" id="SSF50978">
    <property type="entry name" value="WD40 repeat-like"/>
    <property type="match status" value="1"/>
</dbReference>
<dbReference type="GO" id="GO:0032991">
    <property type="term" value="C:protein-containing complex"/>
    <property type="evidence" value="ECO:0007669"/>
    <property type="project" value="UniProtKB-ARBA"/>
</dbReference>
<dbReference type="PROSITE" id="PS50082">
    <property type="entry name" value="WD_REPEATS_2"/>
    <property type="match status" value="2"/>
</dbReference>